<dbReference type="EMBL" id="CP060131">
    <property type="protein sequence ID" value="QNG50503.1"/>
    <property type="molecule type" value="Genomic_DNA"/>
</dbReference>
<proteinExistence type="predicted"/>
<dbReference type="KEGG" id="ppel:H6H00_19985"/>
<keyword evidence="2" id="KW-1185">Reference proteome</keyword>
<sequence length="75" mass="8338">MTAPEGSMAHAKMFTPYMMMLKIDDAPIDLARMDETLAGAKGYCELLGEAAGKKLVLRFNIKAFRSLTRFPGHLF</sequence>
<reference evidence="1 2" key="1">
    <citation type="submission" date="2020-08" db="EMBL/GenBank/DDBJ databases">
        <authorList>
            <person name="Mo P."/>
        </authorList>
    </citation>
    <scope>NUCLEOTIDE SEQUENCE [LARGE SCALE GENOMIC DNA]</scope>
    <source>
        <strain evidence="1 2">CGMCC 4.1532</strain>
    </source>
</reference>
<gene>
    <name evidence="1" type="ORF">H6H00_19985</name>
</gene>
<protein>
    <submittedName>
        <fullName evidence="1">Uncharacterized protein</fullName>
    </submittedName>
</protein>
<evidence type="ECO:0000313" key="1">
    <source>
        <dbReference type="EMBL" id="QNG50503.1"/>
    </source>
</evidence>
<name>A0A7G7MCJ2_9PSEU</name>
<evidence type="ECO:0000313" key="2">
    <source>
        <dbReference type="Proteomes" id="UP000515728"/>
    </source>
</evidence>
<accession>A0A7G7MCJ2</accession>
<dbReference type="AlphaFoldDB" id="A0A7G7MCJ2"/>
<dbReference type="Proteomes" id="UP000515728">
    <property type="component" value="Chromosome"/>
</dbReference>
<organism evidence="1 2">
    <name type="scientific">Pseudonocardia petroleophila</name>
    <dbReference type="NCBI Taxonomy" id="37331"/>
    <lineage>
        <taxon>Bacteria</taxon>
        <taxon>Bacillati</taxon>
        <taxon>Actinomycetota</taxon>
        <taxon>Actinomycetes</taxon>
        <taxon>Pseudonocardiales</taxon>
        <taxon>Pseudonocardiaceae</taxon>
        <taxon>Pseudonocardia</taxon>
    </lineage>
</organism>
<dbReference type="RefSeq" id="WP_185717265.1">
    <property type="nucleotide sequence ID" value="NZ_BAAAWI010000001.1"/>
</dbReference>